<dbReference type="EMBL" id="SLXD01000001">
    <property type="protein sequence ID" value="TCP05380.1"/>
    <property type="molecule type" value="Genomic_DNA"/>
</dbReference>
<dbReference type="GeneID" id="99686981"/>
<proteinExistence type="predicted"/>
<dbReference type="OrthoDB" id="9154792at2"/>
<dbReference type="PROSITE" id="PS51257">
    <property type="entry name" value="PROKAR_LIPOPROTEIN"/>
    <property type="match status" value="1"/>
</dbReference>
<accession>A0A4R2MF98</accession>
<gene>
    <name evidence="1" type="ORF">EV684_101252</name>
</gene>
<reference evidence="1 2" key="1">
    <citation type="submission" date="2019-03" db="EMBL/GenBank/DDBJ databases">
        <title>Genomic Encyclopedia of Type Strains, Phase IV (KMG-IV): sequencing the most valuable type-strain genomes for metagenomic binning, comparative biology and taxonomic classification.</title>
        <authorList>
            <person name="Goeker M."/>
        </authorList>
    </citation>
    <scope>NUCLEOTIDE SEQUENCE [LARGE SCALE GENOMIC DNA]</scope>
    <source>
        <strain evidence="1 2">DSM 1709</strain>
    </source>
</reference>
<name>A0A4R2MF98_RUBGE</name>
<comment type="caution">
    <text evidence="1">The sequence shown here is derived from an EMBL/GenBank/DDBJ whole genome shotgun (WGS) entry which is preliminary data.</text>
</comment>
<organism evidence="1 2">
    <name type="scientific">Rubrivivax gelatinosus</name>
    <name type="common">Rhodocyclus gelatinosus</name>
    <name type="synonym">Rhodopseudomonas gelatinosa</name>
    <dbReference type="NCBI Taxonomy" id="28068"/>
    <lineage>
        <taxon>Bacteria</taxon>
        <taxon>Pseudomonadati</taxon>
        <taxon>Pseudomonadota</taxon>
        <taxon>Betaproteobacteria</taxon>
        <taxon>Burkholderiales</taxon>
        <taxon>Sphaerotilaceae</taxon>
        <taxon>Rubrivivax</taxon>
    </lineage>
</organism>
<sequence>MINRRYFLGASLGVSALAGGCESLPLQGEKEAVITPGKGWLFFSLTASEGKPTIGTWFYFRKKGDEALQRLKSNDVAFFVRDDDFPELPDRLGRAQALMLEPGEYEMVTWTIYIPTMGGYGYISPREKLPVLTFTVEADKATYIGALHIETLMGKNIFGLAIPGGGLPECSDQFERDLRIIRRKNPGLAALPVDKQVLNIGAWTRN</sequence>
<evidence type="ECO:0000313" key="2">
    <source>
        <dbReference type="Proteomes" id="UP000295106"/>
    </source>
</evidence>
<dbReference type="AlphaFoldDB" id="A0A4R2MF98"/>
<protein>
    <submittedName>
        <fullName evidence="1">Uncharacterized protein</fullName>
    </submittedName>
</protein>
<dbReference type="Proteomes" id="UP000295106">
    <property type="component" value="Unassembled WGS sequence"/>
</dbReference>
<evidence type="ECO:0000313" key="1">
    <source>
        <dbReference type="EMBL" id="TCP05380.1"/>
    </source>
</evidence>
<dbReference type="RefSeq" id="WP_132644389.1">
    <property type="nucleotide sequence ID" value="NZ_CP181386.1"/>
</dbReference>